<proteinExistence type="predicted"/>
<organism evidence="2 3">
    <name type="scientific">Batillaria attramentaria</name>
    <dbReference type="NCBI Taxonomy" id="370345"/>
    <lineage>
        <taxon>Eukaryota</taxon>
        <taxon>Metazoa</taxon>
        <taxon>Spiralia</taxon>
        <taxon>Lophotrochozoa</taxon>
        <taxon>Mollusca</taxon>
        <taxon>Gastropoda</taxon>
        <taxon>Caenogastropoda</taxon>
        <taxon>Sorbeoconcha</taxon>
        <taxon>Cerithioidea</taxon>
        <taxon>Batillariidae</taxon>
        <taxon>Batillaria</taxon>
    </lineage>
</organism>
<dbReference type="AlphaFoldDB" id="A0ABD0M3H9"/>
<sequence>MHTDAIFPVMGLGLLVKMANEPVVSLHRYLLECSFETNCLSSPLVKKKSATKLQPVNTETPEDVKAKPLPV</sequence>
<protein>
    <submittedName>
        <fullName evidence="2">Uncharacterized protein</fullName>
    </submittedName>
</protein>
<evidence type="ECO:0000313" key="2">
    <source>
        <dbReference type="EMBL" id="KAK7506450.1"/>
    </source>
</evidence>
<feature type="region of interest" description="Disordered" evidence="1">
    <location>
        <begin position="47"/>
        <end position="71"/>
    </location>
</feature>
<gene>
    <name evidence="2" type="ORF">BaRGS_00002562</name>
</gene>
<comment type="caution">
    <text evidence="2">The sequence shown here is derived from an EMBL/GenBank/DDBJ whole genome shotgun (WGS) entry which is preliminary data.</text>
</comment>
<reference evidence="2 3" key="1">
    <citation type="journal article" date="2023" name="Sci. Data">
        <title>Genome assembly of the Korean intertidal mud-creeper Batillaria attramentaria.</title>
        <authorList>
            <person name="Patra A.K."/>
            <person name="Ho P.T."/>
            <person name="Jun S."/>
            <person name="Lee S.J."/>
            <person name="Kim Y."/>
            <person name="Won Y.J."/>
        </authorList>
    </citation>
    <scope>NUCLEOTIDE SEQUENCE [LARGE SCALE GENOMIC DNA]</scope>
    <source>
        <strain evidence="2">Wonlab-2016</strain>
    </source>
</reference>
<evidence type="ECO:0000313" key="3">
    <source>
        <dbReference type="Proteomes" id="UP001519460"/>
    </source>
</evidence>
<feature type="compositionally biased region" description="Basic and acidic residues" evidence="1">
    <location>
        <begin position="62"/>
        <end position="71"/>
    </location>
</feature>
<evidence type="ECO:0000256" key="1">
    <source>
        <dbReference type="SAM" id="MobiDB-lite"/>
    </source>
</evidence>
<keyword evidence="3" id="KW-1185">Reference proteome</keyword>
<dbReference type="Proteomes" id="UP001519460">
    <property type="component" value="Unassembled WGS sequence"/>
</dbReference>
<dbReference type="EMBL" id="JACVVK020000007">
    <property type="protein sequence ID" value="KAK7506450.1"/>
    <property type="molecule type" value="Genomic_DNA"/>
</dbReference>
<name>A0ABD0M3H9_9CAEN</name>
<accession>A0ABD0M3H9</accession>